<evidence type="ECO:0000313" key="1">
    <source>
        <dbReference type="EMBL" id="KAE8129678.1"/>
    </source>
</evidence>
<dbReference type="AlphaFoldDB" id="A0A5N6RZK6"/>
<sequence>MAKRKPLKKLTASMLDEAFLEYQARHGGYYSSQCGTGYDGRPYFDAQLEMDVNLRELAGIINWLQGT</sequence>
<dbReference type="Proteomes" id="UP000325415">
    <property type="component" value="Unassembled WGS sequence"/>
</dbReference>
<keyword evidence="2" id="KW-1185">Reference proteome</keyword>
<dbReference type="EMBL" id="QDAG01000002">
    <property type="protein sequence ID" value="KAE8129678.1"/>
    <property type="molecule type" value="Genomic_DNA"/>
</dbReference>
<protein>
    <submittedName>
        <fullName evidence="1">Uncharacterized protein</fullName>
    </submittedName>
</protein>
<evidence type="ECO:0000313" key="2">
    <source>
        <dbReference type="Proteomes" id="UP000325415"/>
    </source>
</evidence>
<gene>
    <name evidence="1" type="ORF">DDE84_02455</name>
</gene>
<proteinExistence type="predicted"/>
<dbReference type="RefSeq" id="WP_152580160.1">
    <property type="nucleotide sequence ID" value="NZ_QDAG01000002.1"/>
</dbReference>
<dbReference type="GeneID" id="78126554"/>
<name>A0A5N6RZK6_9BIFI</name>
<reference evidence="1 2" key="1">
    <citation type="submission" date="2018-04" db="EMBL/GenBank/DDBJ databases">
        <authorList>
            <person name="Eckel V.P."/>
            <person name="Vogel R.F."/>
        </authorList>
    </citation>
    <scope>NUCLEOTIDE SEQUENCE [LARGE SCALE GENOMIC DNA]</scope>
    <source>
        <strain evidence="2">TMW 2.1764</strain>
    </source>
</reference>
<comment type="caution">
    <text evidence="1">The sequence shown here is derived from an EMBL/GenBank/DDBJ whole genome shotgun (WGS) entry which is preliminary data.</text>
</comment>
<organism evidence="1 2">
    <name type="scientific">Bifidobacterium tibiigranuli</name>
    <dbReference type="NCBI Taxonomy" id="2172043"/>
    <lineage>
        <taxon>Bacteria</taxon>
        <taxon>Bacillati</taxon>
        <taxon>Actinomycetota</taxon>
        <taxon>Actinomycetes</taxon>
        <taxon>Bifidobacteriales</taxon>
        <taxon>Bifidobacteriaceae</taxon>
        <taxon>Bifidobacterium</taxon>
    </lineage>
</organism>
<accession>A0A5N6RZK6</accession>